<feature type="compositionally biased region" description="Polar residues" evidence="11">
    <location>
        <begin position="214"/>
        <end position="223"/>
    </location>
</feature>
<feature type="compositionally biased region" description="Basic and acidic residues" evidence="11">
    <location>
        <begin position="184"/>
        <end position="206"/>
    </location>
</feature>
<dbReference type="GO" id="GO:0005814">
    <property type="term" value="C:centriole"/>
    <property type="evidence" value="ECO:0007669"/>
    <property type="project" value="UniProtKB-SubCell"/>
</dbReference>
<organism evidence="12 13">
    <name type="scientific">Gonapodya prolifera (strain JEL478)</name>
    <name type="common">Monoblepharis prolifera</name>
    <dbReference type="NCBI Taxonomy" id="1344416"/>
    <lineage>
        <taxon>Eukaryota</taxon>
        <taxon>Fungi</taxon>
        <taxon>Fungi incertae sedis</taxon>
        <taxon>Chytridiomycota</taxon>
        <taxon>Chytridiomycota incertae sedis</taxon>
        <taxon>Monoblepharidomycetes</taxon>
        <taxon>Monoblepharidales</taxon>
        <taxon>Gonapodyaceae</taxon>
        <taxon>Gonapodya</taxon>
    </lineage>
</organism>
<feature type="compositionally biased region" description="Low complexity" evidence="11">
    <location>
        <begin position="356"/>
        <end position="370"/>
    </location>
</feature>
<evidence type="ECO:0000256" key="7">
    <source>
        <dbReference type="ARBA" id="ARBA00022794"/>
    </source>
</evidence>
<feature type="region of interest" description="Disordered" evidence="11">
    <location>
        <begin position="1"/>
        <end position="26"/>
    </location>
</feature>
<dbReference type="AlphaFoldDB" id="A0A138ZXN1"/>
<dbReference type="Proteomes" id="UP000070544">
    <property type="component" value="Unassembled WGS sequence"/>
</dbReference>
<feature type="compositionally biased region" description="Pro residues" evidence="11">
    <location>
        <begin position="543"/>
        <end position="555"/>
    </location>
</feature>
<evidence type="ECO:0000256" key="3">
    <source>
        <dbReference type="ARBA" id="ARBA00004186"/>
    </source>
</evidence>
<feature type="region of interest" description="Disordered" evidence="11">
    <location>
        <begin position="718"/>
        <end position="759"/>
    </location>
</feature>
<dbReference type="InterPro" id="IPR029412">
    <property type="entry name" value="CEP19"/>
</dbReference>
<evidence type="ECO:0000256" key="10">
    <source>
        <dbReference type="ARBA" id="ARBA00023273"/>
    </source>
</evidence>
<feature type="region of interest" description="Disordered" evidence="11">
    <location>
        <begin position="416"/>
        <end position="520"/>
    </location>
</feature>
<evidence type="ECO:0000256" key="4">
    <source>
        <dbReference type="ARBA" id="ARBA00009371"/>
    </source>
</evidence>
<protein>
    <recommendedName>
        <fullName evidence="5">Centrosomal protein of 19 kDa</fullName>
    </recommendedName>
</protein>
<keyword evidence="10" id="KW-0966">Cell projection</keyword>
<feature type="region of interest" description="Disordered" evidence="11">
    <location>
        <begin position="258"/>
        <end position="399"/>
    </location>
</feature>
<dbReference type="PANTHER" id="PTHR31539:SF1">
    <property type="entry name" value="CENTROSOMAL PROTEIN OF 19 KDA"/>
    <property type="match status" value="1"/>
</dbReference>
<evidence type="ECO:0000256" key="11">
    <source>
        <dbReference type="SAM" id="MobiDB-lite"/>
    </source>
</evidence>
<dbReference type="GO" id="GO:0036064">
    <property type="term" value="C:ciliary basal body"/>
    <property type="evidence" value="ECO:0007669"/>
    <property type="project" value="TreeGrafter"/>
</dbReference>
<keyword evidence="9" id="KW-0206">Cytoskeleton</keyword>
<dbReference type="Pfam" id="PF14933">
    <property type="entry name" value="CEP19"/>
    <property type="match status" value="1"/>
</dbReference>
<evidence type="ECO:0000256" key="8">
    <source>
        <dbReference type="ARBA" id="ARBA00023069"/>
    </source>
</evidence>
<keyword evidence="7" id="KW-0970">Cilium biogenesis/degradation</keyword>
<evidence type="ECO:0000313" key="13">
    <source>
        <dbReference type="Proteomes" id="UP000070544"/>
    </source>
</evidence>
<feature type="compositionally biased region" description="Basic and acidic residues" evidence="11">
    <location>
        <begin position="729"/>
        <end position="750"/>
    </location>
</feature>
<keyword evidence="13" id="KW-1185">Reference proteome</keyword>
<keyword evidence="8" id="KW-0969">Cilium</keyword>
<feature type="compositionally biased region" description="Basic and acidic residues" evidence="11">
    <location>
        <begin position="374"/>
        <end position="386"/>
    </location>
</feature>
<accession>A0A138ZXN1</accession>
<feature type="compositionally biased region" description="Polar residues" evidence="11">
    <location>
        <begin position="321"/>
        <end position="331"/>
    </location>
</feature>
<evidence type="ECO:0000256" key="2">
    <source>
        <dbReference type="ARBA" id="ARBA00004120"/>
    </source>
</evidence>
<comment type="similarity">
    <text evidence="4">Belongs to the CEP19 family.</text>
</comment>
<feature type="compositionally biased region" description="Low complexity" evidence="11">
    <location>
        <begin position="474"/>
        <end position="488"/>
    </location>
</feature>
<keyword evidence="6" id="KW-0963">Cytoplasm</keyword>
<evidence type="ECO:0000256" key="5">
    <source>
        <dbReference type="ARBA" id="ARBA00022015"/>
    </source>
</evidence>
<evidence type="ECO:0000313" key="12">
    <source>
        <dbReference type="EMBL" id="KXS09258.1"/>
    </source>
</evidence>
<dbReference type="GO" id="GO:0097712">
    <property type="term" value="P:vesicle targeting, trans-Golgi to periciliary membrane compartment"/>
    <property type="evidence" value="ECO:0007669"/>
    <property type="project" value="TreeGrafter"/>
</dbReference>
<name>A0A138ZXN1_GONPJ</name>
<evidence type="ECO:0000256" key="6">
    <source>
        <dbReference type="ARBA" id="ARBA00022490"/>
    </source>
</evidence>
<feature type="compositionally biased region" description="Basic and acidic residues" evidence="11">
    <location>
        <begin position="463"/>
        <end position="472"/>
    </location>
</feature>
<feature type="region of interest" description="Disordered" evidence="11">
    <location>
        <begin position="665"/>
        <end position="699"/>
    </location>
</feature>
<evidence type="ECO:0000256" key="9">
    <source>
        <dbReference type="ARBA" id="ARBA00023212"/>
    </source>
</evidence>
<evidence type="ECO:0000256" key="1">
    <source>
        <dbReference type="ARBA" id="ARBA00004114"/>
    </source>
</evidence>
<reference evidence="12 13" key="1">
    <citation type="journal article" date="2015" name="Genome Biol. Evol.">
        <title>Phylogenomic analyses indicate that early fungi evolved digesting cell walls of algal ancestors of land plants.</title>
        <authorList>
            <person name="Chang Y."/>
            <person name="Wang S."/>
            <person name="Sekimoto S."/>
            <person name="Aerts A.L."/>
            <person name="Choi C."/>
            <person name="Clum A."/>
            <person name="LaButti K.M."/>
            <person name="Lindquist E.A."/>
            <person name="Yee Ngan C."/>
            <person name="Ohm R.A."/>
            <person name="Salamov A.A."/>
            <person name="Grigoriev I.V."/>
            <person name="Spatafora J.W."/>
            <person name="Berbee M.L."/>
        </authorList>
    </citation>
    <scope>NUCLEOTIDE SEQUENCE [LARGE SCALE GENOMIC DNA]</scope>
    <source>
        <strain evidence="12 13">JEL478</strain>
    </source>
</reference>
<feature type="compositionally biased region" description="Basic and acidic residues" evidence="11">
    <location>
        <begin position="310"/>
        <end position="319"/>
    </location>
</feature>
<dbReference type="EMBL" id="KQ965873">
    <property type="protein sequence ID" value="KXS09258.1"/>
    <property type="molecule type" value="Genomic_DNA"/>
</dbReference>
<feature type="compositionally biased region" description="Basic and acidic residues" evidence="11">
    <location>
        <begin position="1"/>
        <end position="15"/>
    </location>
</feature>
<comment type="subcellular location">
    <subcellularLocation>
        <location evidence="2">Cytoplasm</location>
        <location evidence="2">Cytoskeleton</location>
        <location evidence="2">Cilium basal body</location>
    </subcellularLocation>
    <subcellularLocation>
        <location evidence="1">Cytoplasm</location>
        <location evidence="1">Cytoskeleton</location>
        <location evidence="1">Microtubule organizing center</location>
        <location evidence="1">Centrosome</location>
        <location evidence="1">Centriole</location>
    </subcellularLocation>
    <subcellularLocation>
        <location evidence="3">Cytoplasm</location>
        <location evidence="3">Cytoskeleton</location>
        <location evidence="3">Spindle</location>
    </subcellularLocation>
</comment>
<gene>
    <name evidence="12" type="ORF">M427DRAFT_39186</name>
</gene>
<feature type="region of interest" description="Disordered" evidence="11">
    <location>
        <begin position="176"/>
        <end position="241"/>
    </location>
</feature>
<dbReference type="OMA" id="AVSENDC"/>
<proteinExistence type="inferred from homology"/>
<sequence length="792" mass="82948">MPIRQFADDDKDGNKHIIPTTSPSTHDVARSLTMRHTAYLGQCNQAQLERLIRKVREARQLWAMNGDDKTGGEDPVNEALTGEDDRLASTGPSYSGHQNESGEGISSNAILNAVSNPVPLTKRNVLSDQNNDDLNKLDDAALEAAKGAMQPLFEQNRIAPGDPRYVYDLRKSFAPAASNEWDDSERSSKSSFASEKDRGSVEQKDDMLEEDPSDNSSLTSAHSGTVGKVQAPHSTKAAPTEATAVLTTSTFVLTSPQFSRSGTVESVPEVIVQPPTPPTAESLEEVPVKITSPDLPPLPALEQSVNAKPSHLEEERPLAKDSSSSLPTVISGTADRVANQSSTKPPWSPFPDPSASNDSESSDDPLSSVSKGDGLSKDDEGEDLSKLDGAGGSDVSEAASELASAVGNIIGAISGSFPLLSSRRGSPDNLAKVTVEEESSPDAPPHATQEPVPTVEPKPAPSEPRRQTRDFTEISGISDVSDVSGVVDEPISDVDGSVTSRDRSGSTGQTPNLGALSFKESEETIPVAVLEAAGKGSQILNPLPIPLPLPLPLPLPETAGEGPETKPQSLPSLDSDARVPPVTAPSSQIPEPERSDSDYATSPSDSGRSSESGHHSRAASNLSRLSAVSGITGVSGVSGVSASKLSAVSANTDKLVDDVVEELLRKTGGGTSPTKATTGVEEWTPDTPIAPQLEVESPKPGVMGSAFLLSAVSENDCESDFGVGGTEADDVRGSGERDDMSRGSLQKKESGSLSKDGTPLAALKKVDSGSVDDAYEESIAEEIVFDEVDEDF</sequence>
<dbReference type="PANTHER" id="PTHR31539">
    <property type="entry name" value="CENTROSOMAL PROTEIN OF 19K CEP19"/>
    <property type="match status" value="1"/>
</dbReference>
<feature type="region of interest" description="Disordered" evidence="11">
    <location>
        <begin position="535"/>
        <end position="625"/>
    </location>
</feature>
<dbReference type="GO" id="GO:0034454">
    <property type="term" value="P:microtubule anchoring at centrosome"/>
    <property type="evidence" value="ECO:0007669"/>
    <property type="project" value="TreeGrafter"/>
</dbReference>
<dbReference type="GO" id="GO:0000922">
    <property type="term" value="C:spindle pole"/>
    <property type="evidence" value="ECO:0007669"/>
    <property type="project" value="TreeGrafter"/>
</dbReference>
<dbReference type="OrthoDB" id="2185516at2759"/>